<dbReference type="EMBL" id="JBHMDY010000032">
    <property type="protein sequence ID" value="MFB9261425.1"/>
    <property type="molecule type" value="Genomic_DNA"/>
</dbReference>
<comment type="caution">
    <text evidence="4">The sequence shown here is derived from an EMBL/GenBank/DDBJ whole genome shotgun (WGS) entry which is preliminary data.</text>
</comment>
<organism evidence="4 5">
    <name type="scientific">Dietzia aerolata</name>
    <dbReference type="NCBI Taxonomy" id="595984"/>
    <lineage>
        <taxon>Bacteria</taxon>
        <taxon>Bacillati</taxon>
        <taxon>Actinomycetota</taxon>
        <taxon>Actinomycetes</taxon>
        <taxon>Mycobacteriales</taxon>
        <taxon>Dietziaceae</taxon>
        <taxon>Dietzia</taxon>
    </lineage>
</organism>
<dbReference type="InterPro" id="IPR046826">
    <property type="entry name" value="PDH_N"/>
</dbReference>
<dbReference type="GO" id="GO:0008977">
    <property type="term" value="F:prephenate dehydrogenase (NAD+) activity"/>
    <property type="evidence" value="ECO:0007669"/>
    <property type="project" value="UniProtKB-EC"/>
</dbReference>
<dbReference type="RefSeq" id="WP_380024345.1">
    <property type="nucleotide sequence ID" value="NZ_JBHMDY010000032.1"/>
</dbReference>
<dbReference type="InterPro" id="IPR003099">
    <property type="entry name" value="Prephen_DH"/>
</dbReference>
<sequence length="344" mass="34753">MTTEGTSATPPPTTPEPGFEPTVCVLGVGLIGGSLLRALGAKRAFGWNRSAPTAEAATAAGFDVSTDLAHTLRLAAERDALVVVAVPLPALDATLGAVAEHAPGVALTDVISVKAPVLAAVRRHGLAARFVGGHPMAGTAHSGWDATDPALFRGATWLVAADDDADPHTWRRVAAMASECGSRLVAATSVEHDAAVARISHVGHVLAEALALAGARGGDLALALAAGSFRDGTRVAGTAPDLVRAICEPNRDALLGVLDEVLADLTAARGSLTAEGTLGPLVDDGHRARRAYEAVQGARESQAERDSDGDGDGDGPVTIRPGAPGWLDVLRAAGAQGHAVALAD</sequence>
<feature type="domain" description="Prephenate/arogenate dehydrogenase" evidence="3">
    <location>
        <begin position="21"/>
        <end position="303"/>
    </location>
</feature>
<dbReference type="Pfam" id="PF20463">
    <property type="entry name" value="PDH_C"/>
    <property type="match status" value="1"/>
</dbReference>
<dbReference type="Proteomes" id="UP001589700">
    <property type="component" value="Unassembled WGS sequence"/>
</dbReference>
<evidence type="ECO:0000313" key="4">
    <source>
        <dbReference type="EMBL" id="MFB9261425.1"/>
    </source>
</evidence>
<dbReference type="NCBIfam" id="NF005108">
    <property type="entry name" value="PRK06545.1-6"/>
    <property type="match status" value="1"/>
</dbReference>
<evidence type="ECO:0000256" key="1">
    <source>
        <dbReference type="ARBA" id="ARBA00023002"/>
    </source>
</evidence>
<accession>A0ABV5JWY7</accession>
<evidence type="ECO:0000259" key="3">
    <source>
        <dbReference type="PROSITE" id="PS51176"/>
    </source>
</evidence>
<dbReference type="Pfam" id="PF02153">
    <property type="entry name" value="PDH_N"/>
    <property type="match status" value="1"/>
</dbReference>
<protein>
    <submittedName>
        <fullName evidence="4">Prephenate dehydrogenase</fullName>
        <ecNumber evidence="4">1.3.1.12</ecNumber>
    </submittedName>
</protein>
<dbReference type="PANTHER" id="PTHR21363:SF0">
    <property type="entry name" value="PREPHENATE DEHYDROGENASE [NADP(+)]"/>
    <property type="match status" value="1"/>
</dbReference>
<proteinExistence type="predicted"/>
<keyword evidence="1 4" id="KW-0560">Oxidoreductase</keyword>
<dbReference type="PANTHER" id="PTHR21363">
    <property type="entry name" value="PREPHENATE DEHYDROGENASE"/>
    <property type="match status" value="1"/>
</dbReference>
<evidence type="ECO:0000256" key="2">
    <source>
        <dbReference type="SAM" id="MobiDB-lite"/>
    </source>
</evidence>
<dbReference type="PROSITE" id="PS51176">
    <property type="entry name" value="PDH_ADH"/>
    <property type="match status" value="1"/>
</dbReference>
<feature type="region of interest" description="Disordered" evidence="2">
    <location>
        <begin position="295"/>
        <end position="321"/>
    </location>
</feature>
<dbReference type="EC" id="1.3.1.12" evidence="4"/>
<evidence type="ECO:0000313" key="5">
    <source>
        <dbReference type="Proteomes" id="UP001589700"/>
    </source>
</evidence>
<keyword evidence="5" id="KW-1185">Reference proteome</keyword>
<dbReference type="InterPro" id="IPR050812">
    <property type="entry name" value="Preph/Arog_dehydrog"/>
</dbReference>
<dbReference type="InterPro" id="IPR046825">
    <property type="entry name" value="PDH_C"/>
</dbReference>
<name>A0ABV5JWY7_9ACTN</name>
<gene>
    <name evidence="4" type="ORF">ACFFVD_16710</name>
</gene>
<reference evidence="4 5" key="1">
    <citation type="submission" date="2024-09" db="EMBL/GenBank/DDBJ databases">
        <authorList>
            <person name="Sun Q."/>
            <person name="Mori K."/>
        </authorList>
    </citation>
    <scope>NUCLEOTIDE SEQUENCE [LARGE SCALE GENOMIC DNA]</scope>
    <source>
        <strain evidence="4 5">CCM 7659</strain>
    </source>
</reference>